<dbReference type="InterPro" id="IPR011051">
    <property type="entry name" value="RmlC_Cupin_sf"/>
</dbReference>
<evidence type="ECO:0000313" key="1">
    <source>
        <dbReference type="EMBL" id="RXK41052.1"/>
    </source>
</evidence>
<name>A0A4Q1BT19_TREME</name>
<dbReference type="InParanoid" id="A0A4Q1BT19"/>
<organism evidence="1 2">
    <name type="scientific">Tremella mesenterica</name>
    <name type="common">Jelly fungus</name>
    <dbReference type="NCBI Taxonomy" id="5217"/>
    <lineage>
        <taxon>Eukaryota</taxon>
        <taxon>Fungi</taxon>
        <taxon>Dikarya</taxon>
        <taxon>Basidiomycota</taxon>
        <taxon>Agaricomycotina</taxon>
        <taxon>Tremellomycetes</taxon>
        <taxon>Tremellales</taxon>
        <taxon>Tremellaceae</taxon>
        <taxon>Tremella</taxon>
    </lineage>
</organism>
<dbReference type="EMBL" id="SDIL01000012">
    <property type="protein sequence ID" value="RXK41052.1"/>
    <property type="molecule type" value="Genomic_DNA"/>
</dbReference>
<accession>A0A4Q1BT19</accession>
<dbReference type="SUPFAM" id="SSF51182">
    <property type="entry name" value="RmlC-like cupins"/>
    <property type="match status" value="1"/>
</dbReference>
<evidence type="ECO:0000313" key="2">
    <source>
        <dbReference type="Proteomes" id="UP000289152"/>
    </source>
</evidence>
<dbReference type="OrthoDB" id="10263073at2759"/>
<protein>
    <recommendedName>
        <fullName evidence="3">Cupin type-1 domain-containing protein</fullName>
    </recommendedName>
</protein>
<dbReference type="VEuPathDB" id="FungiDB:TREMEDRAFT_35271"/>
<sequence>MSDERSDLSLLVKADAITKALHDESHPLYPKSKTSTAPISDMAGMKDLGVHFVKLEPDAESTCIHWHLVDSEWIYVLSGFGVLQVVDAGIPDWTSKEEMVKAIMSPKSDEKPKIEIVEHVISTGDFMGFSGGVGAQKHAHGLKAGKDGMTYLVGGTRSGKDVCYYPLDIGLRFRAGQAIARHSSPFHAMFLPPGPTPEN</sequence>
<dbReference type="AlphaFoldDB" id="A0A4Q1BT19"/>
<gene>
    <name evidence="1" type="ORF">M231_01683</name>
</gene>
<comment type="caution">
    <text evidence="1">The sequence shown here is derived from an EMBL/GenBank/DDBJ whole genome shotgun (WGS) entry which is preliminary data.</text>
</comment>
<reference evidence="1 2" key="1">
    <citation type="submission" date="2016-06" db="EMBL/GenBank/DDBJ databases">
        <title>Evolution of pathogenesis and genome organization in the Tremellales.</title>
        <authorList>
            <person name="Cuomo C."/>
            <person name="Litvintseva A."/>
            <person name="Heitman J."/>
            <person name="Chen Y."/>
            <person name="Sun S."/>
            <person name="Springer D."/>
            <person name="Dromer F."/>
            <person name="Young S."/>
            <person name="Zeng Q."/>
            <person name="Chapman S."/>
            <person name="Gujja S."/>
            <person name="Saif S."/>
            <person name="Birren B."/>
        </authorList>
    </citation>
    <scope>NUCLEOTIDE SEQUENCE [LARGE SCALE GENOMIC DNA]</scope>
    <source>
        <strain evidence="1 2">ATCC 28783</strain>
    </source>
</reference>
<dbReference type="Gene3D" id="2.60.120.10">
    <property type="entry name" value="Jelly Rolls"/>
    <property type="match status" value="1"/>
</dbReference>
<dbReference type="InterPro" id="IPR014710">
    <property type="entry name" value="RmlC-like_jellyroll"/>
</dbReference>
<keyword evidence="2" id="KW-1185">Reference proteome</keyword>
<evidence type="ECO:0008006" key="3">
    <source>
        <dbReference type="Google" id="ProtNLM"/>
    </source>
</evidence>
<dbReference type="Proteomes" id="UP000289152">
    <property type="component" value="Unassembled WGS sequence"/>
</dbReference>
<proteinExistence type="predicted"/>